<evidence type="ECO:0000313" key="2">
    <source>
        <dbReference type="EMBL" id="KAK7200134.1"/>
    </source>
</evidence>
<dbReference type="Proteomes" id="UP001430356">
    <property type="component" value="Unassembled WGS sequence"/>
</dbReference>
<feature type="compositionally biased region" description="Basic residues" evidence="1">
    <location>
        <begin position="571"/>
        <end position="589"/>
    </location>
</feature>
<comment type="caution">
    <text evidence="2">The sequence shown here is derived from an EMBL/GenBank/DDBJ whole genome shotgun (WGS) entry which is preliminary data.</text>
</comment>
<organism evidence="2 3">
    <name type="scientific">Novymonas esmeraldas</name>
    <dbReference type="NCBI Taxonomy" id="1808958"/>
    <lineage>
        <taxon>Eukaryota</taxon>
        <taxon>Discoba</taxon>
        <taxon>Euglenozoa</taxon>
        <taxon>Kinetoplastea</taxon>
        <taxon>Metakinetoplastina</taxon>
        <taxon>Trypanosomatida</taxon>
        <taxon>Trypanosomatidae</taxon>
        <taxon>Novymonas</taxon>
    </lineage>
</organism>
<feature type="compositionally biased region" description="Basic residues" evidence="1">
    <location>
        <begin position="311"/>
        <end position="321"/>
    </location>
</feature>
<evidence type="ECO:0000313" key="3">
    <source>
        <dbReference type="Proteomes" id="UP001430356"/>
    </source>
</evidence>
<feature type="compositionally biased region" description="Basic and acidic residues" evidence="1">
    <location>
        <begin position="389"/>
        <end position="398"/>
    </location>
</feature>
<accession>A0AAW0F3C8</accession>
<proteinExistence type="predicted"/>
<feature type="region of interest" description="Disordered" evidence="1">
    <location>
        <begin position="571"/>
        <end position="590"/>
    </location>
</feature>
<keyword evidence="3" id="KW-1185">Reference proteome</keyword>
<evidence type="ECO:0000256" key="1">
    <source>
        <dbReference type="SAM" id="MobiDB-lite"/>
    </source>
</evidence>
<reference evidence="2 3" key="1">
    <citation type="journal article" date="2021" name="MBio">
        <title>A New Model Trypanosomatid, Novymonas esmeraldas: Genomic Perception of Its 'Candidatus Pandoraea novymonadis' Endosymbiont.</title>
        <authorList>
            <person name="Zakharova A."/>
            <person name="Saura A."/>
            <person name="Butenko A."/>
            <person name="Podesvova L."/>
            <person name="Warmusova S."/>
            <person name="Kostygov A.Y."/>
            <person name="Nenarokova A."/>
            <person name="Lukes J."/>
            <person name="Opperdoes F.R."/>
            <person name="Yurchenko V."/>
        </authorList>
    </citation>
    <scope>NUCLEOTIDE SEQUENCE [LARGE SCALE GENOMIC DNA]</scope>
    <source>
        <strain evidence="2 3">E262AT.01</strain>
    </source>
</reference>
<dbReference type="EMBL" id="JAECZO010000003">
    <property type="protein sequence ID" value="KAK7200134.1"/>
    <property type="molecule type" value="Genomic_DNA"/>
</dbReference>
<gene>
    <name evidence="2" type="ORF">NESM_000063600</name>
</gene>
<feature type="region of interest" description="Disordered" evidence="1">
    <location>
        <begin position="291"/>
        <end position="420"/>
    </location>
</feature>
<feature type="compositionally biased region" description="Basic and acidic residues" evidence="1">
    <location>
        <begin position="366"/>
        <end position="375"/>
    </location>
</feature>
<name>A0AAW0F3C8_9TRYP</name>
<protein>
    <recommendedName>
        <fullName evidence="4">Core-binding (CB) domain-containing protein</fullName>
    </recommendedName>
</protein>
<feature type="region of interest" description="Disordered" evidence="1">
    <location>
        <begin position="1"/>
        <end position="57"/>
    </location>
</feature>
<dbReference type="AlphaFoldDB" id="A0AAW0F3C8"/>
<sequence>MTPKGGGHSPRRRNSDVSARIRAPTPPRPVDALSAPASCGGAVNPPRGRPQPLVGHVTAPVRLPQPRDDVSRRRLVEDAAASHAPEVITELPLEQQLALLAAPTVTPSGRFLSHLLAPRSAQIRMQRMPHHRSLRASIARLASDMRDGLWAHRTWKQMESLWTRFHVYAAQRGLPVSDQTATVFVHDLDVAPTTKVGYANSLANLFRKMGLPSESLRTYAQSQRGLGGAVPVHQAPPIPRATLLDIASKQPERLRIALLLAWKTASRWDDVARLTKRSVLSATPEEIIIDFGPATKDQPHTPLSAGDVGSHPRRADRHHRRVPEQKTRQPTHGQGHAILSVPDTRDTRTPQTGRLQGAQHKARSPHARDTADGKHLPTSASRGRPGTSRVEHQQRRSGDTSLPAGCPGGCSPHRHRQPDSAFVAEQPWATLEDPDTQDLGPGHSFLPRRARARLPSTPAELALPLHVRPVRHLDYAHIIRHAHSHVRQRLDSLWSLLDRYTPSKSYETPPLEGSWADSLLECGIVESAKDRSHRGLCSAFAVVGDKKNRESAAPHPLATCSQRLASRAGMHARRASPRGHHGRRPRHRGERCVTSRVRSFKCTFLNATGTCFGSKTRLVASGKCARSRLGLSLSPEIMHTLVSTHGGDPVFCNEDGAARGVTTVAWIDNLRWTGSRHAVDDHLAVFQKRARKAHVTLNDEETTSATRYTFAGIVFDHDAHTVATGARAHRHLTRGPNLSTLTVTELERLLGDGCGSQHAFHACRLTGTSGG</sequence>
<evidence type="ECO:0008006" key="4">
    <source>
        <dbReference type="Google" id="ProtNLM"/>
    </source>
</evidence>